<evidence type="ECO:0000313" key="3">
    <source>
        <dbReference type="Proteomes" id="UP001156691"/>
    </source>
</evidence>
<sequence length="120" mass="12322">MIRELGAALAVVAVYLLVLLVPLHQAAGLQQDLADLGYEGPSWSICAAGSAGLADGEAPFGLTCPIAGLGKDEIATVEPPPVEVDILRIAQTTAYPERTAHAGPATSRYVGQPRAPPVPV</sequence>
<keyword evidence="3" id="KW-1185">Reference proteome</keyword>
<accession>A0ABQ5WBE8</accession>
<dbReference type="EMBL" id="BSNS01000022">
    <property type="protein sequence ID" value="GLQ57116.1"/>
    <property type="molecule type" value="Genomic_DNA"/>
</dbReference>
<organism evidence="2 3">
    <name type="scientific">Devosia nitrariae</name>
    <dbReference type="NCBI Taxonomy" id="2071872"/>
    <lineage>
        <taxon>Bacteria</taxon>
        <taxon>Pseudomonadati</taxon>
        <taxon>Pseudomonadota</taxon>
        <taxon>Alphaproteobacteria</taxon>
        <taxon>Hyphomicrobiales</taxon>
        <taxon>Devosiaceae</taxon>
        <taxon>Devosia</taxon>
    </lineage>
</organism>
<proteinExistence type="predicted"/>
<reference evidence="3" key="1">
    <citation type="journal article" date="2019" name="Int. J. Syst. Evol. Microbiol.">
        <title>The Global Catalogue of Microorganisms (GCM) 10K type strain sequencing project: providing services to taxonomists for standard genome sequencing and annotation.</title>
        <authorList>
            <consortium name="The Broad Institute Genomics Platform"/>
            <consortium name="The Broad Institute Genome Sequencing Center for Infectious Disease"/>
            <person name="Wu L."/>
            <person name="Ma J."/>
        </authorList>
    </citation>
    <scope>NUCLEOTIDE SEQUENCE [LARGE SCALE GENOMIC DNA]</scope>
    <source>
        <strain evidence="3">NBRC 112416</strain>
    </source>
</reference>
<protein>
    <submittedName>
        <fullName evidence="2">Uncharacterized protein</fullName>
    </submittedName>
</protein>
<evidence type="ECO:0000256" key="1">
    <source>
        <dbReference type="SAM" id="MobiDB-lite"/>
    </source>
</evidence>
<dbReference type="Proteomes" id="UP001156691">
    <property type="component" value="Unassembled WGS sequence"/>
</dbReference>
<gene>
    <name evidence="2" type="ORF">GCM10010862_43750</name>
</gene>
<name>A0ABQ5WBE8_9HYPH</name>
<evidence type="ECO:0000313" key="2">
    <source>
        <dbReference type="EMBL" id="GLQ57116.1"/>
    </source>
</evidence>
<comment type="caution">
    <text evidence="2">The sequence shown here is derived from an EMBL/GenBank/DDBJ whole genome shotgun (WGS) entry which is preliminary data.</text>
</comment>
<feature type="region of interest" description="Disordered" evidence="1">
    <location>
        <begin position="97"/>
        <end position="120"/>
    </location>
</feature>